<keyword evidence="3" id="KW-0285">Flavoprotein</keyword>
<gene>
    <name evidence="7" type="ORF">HRU87_01515</name>
</gene>
<keyword evidence="5" id="KW-0560">Oxidoreductase</keyword>
<dbReference type="InterPro" id="IPR036188">
    <property type="entry name" value="FAD/NAD-bd_sf"/>
</dbReference>
<organism evidence="7 8">
    <name type="scientific">Aquiluna borgnonia</name>
    <dbReference type="NCBI Taxonomy" id="2499157"/>
    <lineage>
        <taxon>Bacteria</taxon>
        <taxon>Bacillati</taxon>
        <taxon>Actinomycetota</taxon>
        <taxon>Actinomycetes</taxon>
        <taxon>Micrococcales</taxon>
        <taxon>Microbacteriaceae</taxon>
        <taxon>Luna cluster</taxon>
        <taxon>Luna-1 subcluster</taxon>
        <taxon>Aquiluna</taxon>
    </lineage>
</organism>
<reference evidence="7 8" key="1">
    <citation type="submission" date="2020-05" db="EMBL/GenBank/DDBJ databases">
        <title>Aquirufa sp. strain 15G-AUS-rot a new Aquirufa species.</title>
        <authorList>
            <person name="Pitt A."/>
            <person name="Hahn M.W."/>
        </authorList>
    </citation>
    <scope>NUCLEOTIDE SEQUENCE [LARGE SCALE GENOMIC DNA]</scope>
    <source>
        <strain evidence="7 8">15G-AUS-rot</strain>
    </source>
</reference>
<dbReference type="Proteomes" id="UP000501003">
    <property type="component" value="Chromosome"/>
</dbReference>
<evidence type="ECO:0000313" key="8">
    <source>
        <dbReference type="Proteomes" id="UP000501003"/>
    </source>
</evidence>
<protein>
    <submittedName>
        <fullName evidence="7">FAD-dependent oxidoreductase</fullName>
    </submittedName>
</protein>
<evidence type="ECO:0000256" key="5">
    <source>
        <dbReference type="ARBA" id="ARBA00023002"/>
    </source>
</evidence>
<dbReference type="GO" id="GO:0004368">
    <property type="term" value="F:glycerol-3-phosphate dehydrogenase (quinone) activity"/>
    <property type="evidence" value="ECO:0007669"/>
    <property type="project" value="InterPro"/>
</dbReference>
<feature type="domain" description="FAD dependent oxidoreductase" evidence="6">
    <location>
        <begin position="17"/>
        <end position="338"/>
    </location>
</feature>
<evidence type="ECO:0000256" key="3">
    <source>
        <dbReference type="ARBA" id="ARBA00022630"/>
    </source>
</evidence>
<dbReference type="EMBL" id="CP054056">
    <property type="protein sequence ID" value="QKJ24910.1"/>
    <property type="molecule type" value="Genomic_DNA"/>
</dbReference>
<dbReference type="Pfam" id="PF01266">
    <property type="entry name" value="DAO"/>
    <property type="match status" value="1"/>
</dbReference>
<evidence type="ECO:0000256" key="2">
    <source>
        <dbReference type="ARBA" id="ARBA00007330"/>
    </source>
</evidence>
<dbReference type="GO" id="GO:0046168">
    <property type="term" value="P:glycerol-3-phosphate catabolic process"/>
    <property type="evidence" value="ECO:0007669"/>
    <property type="project" value="TreeGrafter"/>
</dbReference>
<sequence>MLQKQTKSHNFEQNDFDVAIVGAGINGAVAAAAAQAAGLRVLIIDRGDFANFTSQESSNLVWGGIKYLQTYEFALVAKLCQARNRLIRAYPNQIQEIGFLASLGPNAPFGRLLGIFGTWFYWFIGTAGTTIPASYSAKRAKSMEPALKSGLKAVEYFDAYLPDNDSRFVYGFIKRAKKLGATALNYTELVGASHESGRWSLELSSAEGKRTVSASAVINAAGPFAQDVSQLLESPTRARLVFSKGVHFTINRRLTSQNRVLALWDEQKRLFYVLPMGDRSIIGTTDTRVDNPRTEPNDQDIDFVLKQVNDQLGLEQPITRQEIIASRSGVRPLVIDGKQSQNQDWHQLSRKHVIEANPAKASITILGGKLTDCLNVGAEVIAELRGLGLQAKLPRKWFGEGSQARRTELDQILERQGVDAVVRTRLVEGMWRRHGERAFEFATDEPVEVFEGLGISFGELRYVAKTEDVLTREDLLRRRLPIAMSRSAAEIAENSKLQSALVDMGL</sequence>
<comment type="cofactor">
    <cofactor evidence="1">
        <name>FAD</name>
        <dbReference type="ChEBI" id="CHEBI:57692"/>
    </cofactor>
</comment>
<accession>A0A7D4QB27</accession>
<evidence type="ECO:0000313" key="7">
    <source>
        <dbReference type="EMBL" id="QKJ24910.1"/>
    </source>
</evidence>
<dbReference type="PANTHER" id="PTHR11985:SF15">
    <property type="entry name" value="GLYCEROL-3-PHOSPHATE DEHYDROGENASE, MITOCHONDRIAL"/>
    <property type="match status" value="1"/>
</dbReference>
<keyword evidence="8" id="KW-1185">Reference proteome</keyword>
<dbReference type="InterPro" id="IPR006076">
    <property type="entry name" value="FAD-dep_OxRdtase"/>
</dbReference>
<keyword evidence="4" id="KW-0274">FAD</keyword>
<dbReference type="AlphaFoldDB" id="A0A7D4QB27"/>
<evidence type="ECO:0000256" key="1">
    <source>
        <dbReference type="ARBA" id="ARBA00001974"/>
    </source>
</evidence>
<evidence type="ECO:0000256" key="4">
    <source>
        <dbReference type="ARBA" id="ARBA00022827"/>
    </source>
</evidence>
<dbReference type="Gene3D" id="3.30.9.10">
    <property type="entry name" value="D-Amino Acid Oxidase, subunit A, domain 2"/>
    <property type="match status" value="1"/>
</dbReference>
<name>A0A7D4QB27_9MICO</name>
<comment type="similarity">
    <text evidence="2">Belongs to the FAD-dependent glycerol-3-phosphate dehydrogenase family.</text>
</comment>
<dbReference type="KEGG" id="aqg:HRU87_01515"/>
<dbReference type="PANTHER" id="PTHR11985">
    <property type="entry name" value="GLYCEROL-3-PHOSPHATE DEHYDROGENASE"/>
    <property type="match status" value="1"/>
</dbReference>
<dbReference type="PRINTS" id="PR01001">
    <property type="entry name" value="FADG3PDH"/>
</dbReference>
<dbReference type="InterPro" id="IPR000447">
    <property type="entry name" value="G3P_DH_FAD-dep"/>
</dbReference>
<dbReference type="SUPFAM" id="SSF51905">
    <property type="entry name" value="FAD/NAD(P)-binding domain"/>
    <property type="match status" value="1"/>
</dbReference>
<evidence type="ECO:0000259" key="6">
    <source>
        <dbReference type="Pfam" id="PF01266"/>
    </source>
</evidence>
<dbReference type="Gene3D" id="3.50.50.60">
    <property type="entry name" value="FAD/NAD(P)-binding domain"/>
    <property type="match status" value="1"/>
</dbReference>
<dbReference type="RefSeq" id="WP_173493207.1">
    <property type="nucleotide sequence ID" value="NZ_CP054056.1"/>
</dbReference>
<proteinExistence type="inferred from homology"/>